<dbReference type="RefSeq" id="XP_024720159.1">
    <property type="nucleotide sequence ID" value="XM_024865117.1"/>
</dbReference>
<feature type="region of interest" description="Disordered" evidence="1">
    <location>
        <begin position="63"/>
        <end position="98"/>
    </location>
</feature>
<organism evidence="2 3">
    <name type="scientific">Amorphotheca resinae ATCC 22711</name>
    <dbReference type="NCBI Taxonomy" id="857342"/>
    <lineage>
        <taxon>Eukaryota</taxon>
        <taxon>Fungi</taxon>
        <taxon>Dikarya</taxon>
        <taxon>Ascomycota</taxon>
        <taxon>Pezizomycotina</taxon>
        <taxon>Leotiomycetes</taxon>
        <taxon>Helotiales</taxon>
        <taxon>Amorphothecaceae</taxon>
        <taxon>Amorphotheca</taxon>
    </lineage>
</organism>
<feature type="compositionally biased region" description="Low complexity" evidence="1">
    <location>
        <begin position="124"/>
        <end position="133"/>
    </location>
</feature>
<evidence type="ECO:0000313" key="2">
    <source>
        <dbReference type="EMBL" id="PSS16651.1"/>
    </source>
</evidence>
<accession>A0A2T3AZT4</accession>
<gene>
    <name evidence="2" type="ORF">M430DRAFT_246951</name>
</gene>
<keyword evidence="3" id="KW-1185">Reference proteome</keyword>
<dbReference type="GeneID" id="36573198"/>
<sequence length="149" mass="15946">MMDGCLTAAHLCSAQTAGPEDFSVASGPESPWCALSTAHPSQRHGSALRGARLRRLPYGPWHHDPASGVRFVGPSKSGLSGKSHHVGDLPSQERLSDTSYAQCPSTQRRQLILRRRQRGAGNATKTTKSSRSSLSHCAATRVSGFFTCC</sequence>
<evidence type="ECO:0000256" key="1">
    <source>
        <dbReference type="SAM" id="MobiDB-lite"/>
    </source>
</evidence>
<feature type="region of interest" description="Disordered" evidence="1">
    <location>
        <begin position="114"/>
        <end position="133"/>
    </location>
</feature>
<reference evidence="2 3" key="1">
    <citation type="journal article" date="2018" name="New Phytol.">
        <title>Comparative genomics and transcriptomics depict ericoid mycorrhizal fungi as versatile saprotrophs and plant mutualists.</title>
        <authorList>
            <person name="Martino E."/>
            <person name="Morin E."/>
            <person name="Grelet G.A."/>
            <person name="Kuo A."/>
            <person name="Kohler A."/>
            <person name="Daghino S."/>
            <person name="Barry K.W."/>
            <person name="Cichocki N."/>
            <person name="Clum A."/>
            <person name="Dockter R.B."/>
            <person name="Hainaut M."/>
            <person name="Kuo R.C."/>
            <person name="LaButti K."/>
            <person name="Lindahl B.D."/>
            <person name="Lindquist E.A."/>
            <person name="Lipzen A."/>
            <person name="Khouja H.R."/>
            <person name="Magnuson J."/>
            <person name="Murat C."/>
            <person name="Ohm R.A."/>
            <person name="Singer S.W."/>
            <person name="Spatafora J.W."/>
            <person name="Wang M."/>
            <person name="Veneault-Fourrey C."/>
            <person name="Henrissat B."/>
            <person name="Grigoriev I.V."/>
            <person name="Martin F.M."/>
            <person name="Perotto S."/>
        </authorList>
    </citation>
    <scope>NUCLEOTIDE SEQUENCE [LARGE SCALE GENOMIC DNA]</scope>
    <source>
        <strain evidence="2 3">ATCC 22711</strain>
    </source>
</reference>
<evidence type="ECO:0000313" key="3">
    <source>
        <dbReference type="Proteomes" id="UP000241818"/>
    </source>
</evidence>
<protein>
    <submittedName>
        <fullName evidence="2">Uncharacterized protein</fullName>
    </submittedName>
</protein>
<dbReference type="Proteomes" id="UP000241818">
    <property type="component" value="Unassembled WGS sequence"/>
</dbReference>
<proteinExistence type="predicted"/>
<dbReference type="AlphaFoldDB" id="A0A2T3AZT4"/>
<dbReference type="EMBL" id="KZ679012">
    <property type="protein sequence ID" value="PSS16651.1"/>
    <property type="molecule type" value="Genomic_DNA"/>
</dbReference>
<name>A0A2T3AZT4_AMORE</name>
<dbReference type="InParanoid" id="A0A2T3AZT4"/>